<name>A0A0D0DEC5_9AGAM</name>
<evidence type="ECO:0000256" key="1">
    <source>
        <dbReference type="SAM" id="MobiDB-lite"/>
    </source>
</evidence>
<feature type="transmembrane region" description="Helical" evidence="2">
    <location>
        <begin position="165"/>
        <end position="185"/>
    </location>
</feature>
<feature type="transmembrane region" description="Helical" evidence="2">
    <location>
        <begin position="98"/>
        <end position="116"/>
    </location>
</feature>
<dbReference type="OrthoDB" id="3354175at2759"/>
<evidence type="ECO:0000256" key="2">
    <source>
        <dbReference type="SAM" id="Phobius"/>
    </source>
</evidence>
<dbReference type="STRING" id="930991.A0A0D0DEC5"/>
<dbReference type="HOGENOM" id="CLU_044614_3_3_1"/>
<feature type="region of interest" description="Disordered" evidence="1">
    <location>
        <begin position="290"/>
        <end position="312"/>
    </location>
</feature>
<accession>A0A0D0DEC5</accession>
<feature type="transmembrane region" description="Helical" evidence="2">
    <location>
        <begin position="12"/>
        <end position="31"/>
    </location>
</feature>
<feature type="transmembrane region" description="Helical" evidence="2">
    <location>
        <begin position="269"/>
        <end position="288"/>
    </location>
</feature>
<protein>
    <submittedName>
        <fullName evidence="3">Uncharacterized protein</fullName>
    </submittedName>
</protein>
<dbReference type="EMBL" id="KN825019">
    <property type="protein sequence ID" value="KIK95822.1"/>
    <property type="molecule type" value="Genomic_DNA"/>
</dbReference>
<keyword evidence="2" id="KW-0472">Membrane</keyword>
<evidence type="ECO:0000313" key="4">
    <source>
        <dbReference type="Proteomes" id="UP000054538"/>
    </source>
</evidence>
<feature type="transmembrane region" description="Helical" evidence="2">
    <location>
        <begin position="43"/>
        <end position="62"/>
    </location>
</feature>
<dbReference type="InParanoid" id="A0A0D0DEC5"/>
<reference evidence="3 4" key="1">
    <citation type="submission" date="2014-04" db="EMBL/GenBank/DDBJ databases">
        <authorList>
            <consortium name="DOE Joint Genome Institute"/>
            <person name="Kuo A."/>
            <person name="Kohler A."/>
            <person name="Jargeat P."/>
            <person name="Nagy L.G."/>
            <person name="Floudas D."/>
            <person name="Copeland A."/>
            <person name="Barry K.W."/>
            <person name="Cichocki N."/>
            <person name="Veneault-Fourrey C."/>
            <person name="LaButti K."/>
            <person name="Lindquist E.A."/>
            <person name="Lipzen A."/>
            <person name="Lundell T."/>
            <person name="Morin E."/>
            <person name="Murat C."/>
            <person name="Sun H."/>
            <person name="Tunlid A."/>
            <person name="Henrissat B."/>
            <person name="Grigoriev I.V."/>
            <person name="Hibbett D.S."/>
            <person name="Martin F."/>
            <person name="Nordberg H.P."/>
            <person name="Cantor M.N."/>
            <person name="Hua S.X."/>
        </authorList>
    </citation>
    <scope>NUCLEOTIDE SEQUENCE [LARGE SCALE GENOMIC DNA]</scope>
    <source>
        <strain evidence="3 4">Ve08.2h10</strain>
    </source>
</reference>
<keyword evidence="4" id="KW-1185">Reference proteome</keyword>
<reference evidence="4" key="2">
    <citation type="submission" date="2015-01" db="EMBL/GenBank/DDBJ databases">
        <title>Evolutionary Origins and Diversification of the Mycorrhizal Mutualists.</title>
        <authorList>
            <consortium name="DOE Joint Genome Institute"/>
            <consortium name="Mycorrhizal Genomics Consortium"/>
            <person name="Kohler A."/>
            <person name="Kuo A."/>
            <person name="Nagy L.G."/>
            <person name="Floudas D."/>
            <person name="Copeland A."/>
            <person name="Barry K.W."/>
            <person name="Cichocki N."/>
            <person name="Veneault-Fourrey C."/>
            <person name="LaButti K."/>
            <person name="Lindquist E.A."/>
            <person name="Lipzen A."/>
            <person name="Lundell T."/>
            <person name="Morin E."/>
            <person name="Murat C."/>
            <person name="Riley R."/>
            <person name="Ohm R."/>
            <person name="Sun H."/>
            <person name="Tunlid A."/>
            <person name="Henrissat B."/>
            <person name="Grigoriev I.V."/>
            <person name="Hibbett D.S."/>
            <person name="Martin F."/>
        </authorList>
    </citation>
    <scope>NUCLEOTIDE SEQUENCE [LARGE SCALE GENOMIC DNA]</scope>
    <source>
        <strain evidence="4">Ve08.2h10</strain>
    </source>
</reference>
<dbReference type="AlphaFoldDB" id="A0A0D0DEC5"/>
<keyword evidence="2" id="KW-0812">Transmembrane</keyword>
<organism evidence="3 4">
    <name type="scientific">Paxillus rubicundulus Ve08.2h10</name>
    <dbReference type="NCBI Taxonomy" id="930991"/>
    <lineage>
        <taxon>Eukaryota</taxon>
        <taxon>Fungi</taxon>
        <taxon>Dikarya</taxon>
        <taxon>Basidiomycota</taxon>
        <taxon>Agaricomycotina</taxon>
        <taxon>Agaricomycetes</taxon>
        <taxon>Agaricomycetidae</taxon>
        <taxon>Boletales</taxon>
        <taxon>Paxilineae</taxon>
        <taxon>Paxillaceae</taxon>
        <taxon>Paxillus</taxon>
    </lineage>
</organism>
<sequence>MALNIPKAQLIGGFMESLFYGLYVMVFLQCMQVLRRRQSRPSDYLVGTAVSLFVLITAHVVVDIDRNMDAFTSQMGISNYPTTYYNIFDSWKNIVKSSLYVAITIISDAFIMYRCFIVWGRTYLVVAVPFLLLLADVGIGIFWIYTLSLVVNGENIFADALSVRLTTFYVITFVMNAMCTTLLAFRIWRIQRNVAPFARGNEDLSRIAAVIVESGESRRESSLPIDTNDQWMGPTLPGSAYSAYLIVMIATYTSNSPAMLIFLNSLSPIIGIVFSSVIVRVGLGLSAGDSHRANPSHPSGPRHPLTPRGIARPTASDQIYSTSNLAPYPDNGGGVQVSLQKTVHTHIDEFLIDGEGDSGGDYKNAAFHAV</sequence>
<evidence type="ECO:0000313" key="3">
    <source>
        <dbReference type="EMBL" id="KIK95822.1"/>
    </source>
</evidence>
<feature type="transmembrane region" description="Helical" evidence="2">
    <location>
        <begin position="123"/>
        <end position="145"/>
    </location>
</feature>
<proteinExistence type="predicted"/>
<gene>
    <name evidence="3" type="ORF">PAXRUDRAFT_11213</name>
</gene>
<dbReference type="Proteomes" id="UP000054538">
    <property type="component" value="Unassembled WGS sequence"/>
</dbReference>
<keyword evidence="2" id="KW-1133">Transmembrane helix</keyword>